<evidence type="ECO:0000313" key="4">
    <source>
        <dbReference type="Proteomes" id="UP001206925"/>
    </source>
</evidence>
<dbReference type="PANTHER" id="PTHR34807">
    <property type="entry name" value="OS08G0270800 PROTEIN"/>
    <property type="match status" value="1"/>
</dbReference>
<protein>
    <submittedName>
        <fullName evidence="3">Uncharacterized protein</fullName>
    </submittedName>
</protein>
<proteinExistence type="predicted"/>
<feature type="compositionally biased region" description="Gly residues" evidence="2">
    <location>
        <begin position="206"/>
        <end position="220"/>
    </location>
</feature>
<gene>
    <name evidence="3" type="ORF">M8C21_027403</name>
</gene>
<evidence type="ECO:0000313" key="3">
    <source>
        <dbReference type="EMBL" id="KAI7730381.1"/>
    </source>
</evidence>
<reference evidence="3" key="1">
    <citation type="submission" date="2022-06" db="EMBL/GenBank/DDBJ databases">
        <title>Uncovering the hologenomic basis of an extraordinary plant invasion.</title>
        <authorList>
            <person name="Bieker V.C."/>
            <person name="Martin M.D."/>
            <person name="Gilbert T."/>
            <person name="Hodgins K."/>
            <person name="Battlay P."/>
            <person name="Petersen B."/>
            <person name="Wilson J."/>
        </authorList>
    </citation>
    <scope>NUCLEOTIDE SEQUENCE</scope>
    <source>
        <strain evidence="3">AA19_3_7</strain>
        <tissue evidence="3">Leaf</tissue>
    </source>
</reference>
<evidence type="ECO:0000256" key="1">
    <source>
        <dbReference type="SAM" id="Coils"/>
    </source>
</evidence>
<sequence length="240" mass="27224">MKRVAFDSHQYVDDRARFKHQTLVQDFMELQQETQAARNNLLALKQKKLTLQAEVRFLRRRHKFLSQNKSATLQEQIFMSTQPARFIKSKKDEVHIGKQKTLHNLPPVGKKKTTQSILSPEFDTILVKQQSLQRAIANRRVRINGPKRPPLHDLRQKDISGSQEHLGQSQTQKPVIDLNQISREGGGLKDHHQPFESPTHGLFKNVGGGSGLESGSGSSGVLGKRKISWQDPVAINSELY</sequence>
<dbReference type="AlphaFoldDB" id="A0AAD5BVG4"/>
<name>A0AAD5BVG4_AMBAR</name>
<dbReference type="PANTHER" id="PTHR34807:SF17">
    <property type="entry name" value="SHUGOSHIN"/>
    <property type="match status" value="1"/>
</dbReference>
<evidence type="ECO:0000256" key="2">
    <source>
        <dbReference type="SAM" id="MobiDB-lite"/>
    </source>
</evidence>
<dbReference type="EMBL" id="JAMZMK010010784">
    <property type="protein sequence ID" value="KAI7730381.1"/>
    <property type="molecule type" value="Genomic_DNA"/>
</dbReference>
<feature type="coiled-coil region" evidence="1">
    <location>
        <begin position="27"/>
        <end position="61"/>
    </location>
</feature>
<accession>A0AAD5BVG4</accession>
<keyword evidence="1" id="KW-0175">Coiled coil</keyword>
<dbReference type="Proteomes" id="UP001206925">
    <property type="component" value="Unassembled WGS sequence"/>
</dbReference>
<keyword evidence="4" id="KW-1185">Reference proteome</keyword>
<feature type="region of interest" description="Disordered" evidence="2">
    <location>
        <begin position="183"/>
        <end position="223"/>
    </location>
</feature>
<organism evidence="3 4">
    <name type="scientific">Ambrosia artemisiifolia</name>
    <name type="common">Common ragweed</name>
    <dbReference type="NCBI Taxonomy" id="4212"/>
    <lineage>
        <taxon>Eukaryota</taxon>
        <taxon>Viridiplantae</taxon>
        <taxon>Streptophyta</taxon>
        <taxon>Embryophyta</taxon>
        <taxon>Tracheophyta</taxon>
        <taxon>Spermatophyta</taxon>
        <taxon>Magnoliopsida</taxon>
        <taxon>eudicotyledons</taxon>
        <taxon>Gunneridae</taxon>
        <taxon>Pentapetalae</taxon>
        <taxon>asterids</taxon>
        <taxon>campanulids</taxon>
        <taxon>Asterales</taxon>
        <taxon>Asteraceae</taxon>
        <taxon>Asteroideae</taxon>
        <taxon>Heliantheae alliance</taxon>
        <taxon>Heliantheae</taxon>
        <taxon>Ambrosia</taxon>
    </lineage>
</organism>
<comment type="caution">
    <text evidence="3">The sequence shown here is derived from an EMBL/GenBank/DDBJ whole genome shotgun (WGS) entry which is preliminary data.</text>
</comment>